<evidence type="ECO:0000256" key="1">
    <source>
        <dbReference type="SAM" id="Phobius"/>
    </source>
</evidence>
<reference evidence="2 3" key="1">
    <citation type="submission" date="2021-06" db="EMBL/GenBank/DDBJ databases">
        <title>Caerostris darwini draft genome.</title>
        <authorList>
            <person name="Kono N."/>
            <person name="Arakawa K."/>
        </authorList>
    </citation>
    <scope>NUCLEOTIDE SEQUENCE [LARGE SCALE GENOMIC DNA]</scope>
</reference>
<gene>
    <name evidence="2" type="ORF">CDAR_31881</name>
</gene>
<protein>
    <submittedName>
        <fullName evidence="2">Uncharacterized protein</fullName>
    </submittedName>
</protein>
<keyword evidence="1" id="KW-0472">Membrane</keyword>
<accession>A0AAV4W4U4</accession>
<evidence type="ECO:0000313" key="3">
    <source>
        <dbReference type="Proteomes" id="UP001054837"/>
    </source>
</evidence>
<organism evidence="2 3">
    <name type="scientific">Caerostris darwini</name>
    <dbReference type="NCBI Taxonomy" id="1538125"/>
    <lineage>
        <taxon>Eukaryota</taxon>
        <taxon>Metazoa</taxon>
        <taxon>Ecdysozoa</taxon>
        <taxon>Arthropoda</taxon>
        <taxon>Chelicerata</taxon>
        <taxon>Arachnida</taxon>
        <taxon>Araneae</taxon>
        <taxon>Araneomorphae</taxon>
        <taxon>Entelegynae</taxon>
        <taxon>Araneoidea</taxon>
        <taxon>Araneidae</taxon>
        <taxon>Caerostris</taxon>
    </lineage>
</organism>
<sequence>MSKRIKSQIKSKINHLQYLQRNKASSSIVSIAFSIGPCILRLMLIATFTSSFLFQTFYSSILEKGEKCVLFPARFGLTVGRIIGKQLLTRCPVSSLGRVVILYDGNVCLAACSGLRGGMSC</sequence>
<evidence type="ECO:0000313" key="2">
    <source>
        <dbReference type="EMBL" id="GIY77278.1"/>
    </source>
</evidence>
<dbReference type="EMBL" id="BPLQ01014092">
    <property type="protein sequence ID" value="GIY77278.1"/>
    <property type="molecule type" value="Genomic_DNA"/>
</dbReference>
<dbReference type="Proteomes" id="UP001054837">
    <property type="component" value="Unassembled WGS sequence"/>
</dbReference>
<name>A0AAV4W4U4_9ARAC</name>
<keyword evidence="3" id="KW-1185">Reference proteome</keyword>
<keyword evidence="1" id="KW-0812">Transmembrane</keyword>
<comment type="caution">
    <text evidence="2">The sequence shown here is derived from an EMBL/GenBank/DDBJ whole genome shotgun (WGS) entry which is preliminary data.</text>
</comment>
<keyword evidence="1" id="KW-1133">Transmembrane helix</keyword>
<proteinExistence type="predicted"/>
<feature type="transmembrane region" description="Helical" evidence="1">
    <location>
        <begin position="28"/>
        <end position="54"/>
    </location>
</feature>
<dbReference type="AlphaFoldDB" id="A0AAV4W4U4"/>